<dbReference type="RefSeq" id="WP_336926128.1">
    <property type="nucleotide sequence ID" value="NZ_JBANRO010000006.1"/>
</dbReference>
<proteinExistence type="predicted"/>
<evidence type="ECO:0000313" key="1">
    <source>
        <dbReference type="EMBL" id="MFC3097356.1"/>
    </source>
</evidence>
<comment type="caution">
    <text evidence="1">The sequence shown here is derived from an EMBL/GenBank/DDBJ whole genome shotgun (WGS) entry which is preliminary data.</text>
</comment>
<reference evidence="2" key="1">
    <citation type="journal article" date="2019" name="Int. J. Syst. Evol. Microbiol.">
        <title>The Global Catalogue of Microorganisms (GCM) 10K type strain sequencing project: providing services to taxonomists for standard genome sequencing and annotation.</title>
        <authorList>
            <consortium name="The Broad Institute Genomics Platform"/>
            <consortium name="The Broad Institute Genome Sequencing Center for Infectious Disease"/>
            <person name="Wu L."/>
            <person name="Ma J."/>
        </authorList>
    </citation>
    <scope>NUCLEOTIDE SEQUENCE [LARGE SCALE GENOMIC DNA]</scope>
    <source>
        <strain evidence="2">KCTC 52607</strain>
    </source>
</reference>
<dbReference type="EMBL" id="JBHRST010000008">
    <property type="protein sequence ID" value="MFC3097356.1"/>
    <property type="molecule type" value="Genomic_DNA"/>
</dbReference>
<organism evidence="1 2">
    <name type="scientific">Alteraurantiacibacter palmitatis</name>
    <dbReference type="NCBI Taxonomy" id="2054628"/>
    <lineage>
        <taxon>Bacteria</taxon>
        <taxon>Pseudomonadati</taxon>
        <taxon>Pseudomonadota</taxon>
        <taxon>Alphaproteobacteria</taxon>
        <taxon>Sphingomonadales</taxon>
        <taxon>Erythrobacteraceae</taxon>
        <taxon>Alteraurantiacibacter</taxon>
    </lineage>
</organism>
<name>A0ABV7E5X4_9SPHN</name>
<dbReference type="Proteomes" id="UP001595456">
    <property type="component" value="Unassembled WGS sequence"/>
</dbReference>
<sequence>MSKGDRLGRIVGKIREVQDAREAEHQAAIDAAKQEAARIADLRAEFERRIDGCAKILDAINAQLGQVGYKITISHESSATGSGWLTAIVAEFARKDLKADPVRGDRVKYVTSCRLVLTRDGRVNFTRSHNGFMVRQDQREVNNLGPIDEAFAAHFEEWLLDLAEDGAAVEASSG</sequence>
<evidence type="ECO:0000313" key="2">
    <source>
        <dbReference type="Proteomes" id="UP001595456"/>
    </source>
</evidence>
<keyword evidence="2" id="KW-1185">Reference proteome</keyword>
<accession>A0ABV7E5X4</accession>
<protein>
    <submittedName>
        <fullName evidence="1">Uncharacterized protein</fullName>
    </submittedName>
</protein>
<gene>
    <name evidence="1" type="ORF">ACFODU_06010</name>
</gene>